<evidence type="ECO:0000256" key="2">
    <source>
        <dbReference type="ARBA" id="ARBA00022475"/>
    </source>
</evidence>
<feature type="transmembrane region" description="Helical" evidence="8">
    <location>
        <begin position="323"/>
        <end position="343"/>
    </location>
</feature>
<evidence type="ECO:0000256" key="3">
    <source>
        <dbReference type="ARBA" id="ARBA00022676"/>
    </source>
</evidence>
<accession>A0A0A2LSK6</accession>
<feature type="transmembrane region" description="Helical" evidence="8">
    <location>
        <begin position="163"/>
        <end position="194"/>
    </location>
</feature>
<dbReference type="PANTHER" id="PTHR33908:SF11">
    <property type="entry name" value="MEMBRANE PROTEIN"/>
    <property type="match status" value="1"/>
</dbReference>
<dbReference type="GO" id="GO:0009103">
    <property type="term" value="P:lipopolysaccharide biosynthetic process"/>
    <property type="evidence" value="ECO:0007669"/>
    <property type="project" value="UniProtKB-ARBA"/>
</dbReference>
<keyword evidence="2" id="KW-1003">Cell membrane</keyword>
<evidence type="ECO:0000256" key="5">
    <source>
        <dbReference type="ARBA" id="ARBA00022692"/>
    </source>
</evidence>
<feature type="transmembrane region" description="Helical" evidence="8">
    <location>
        <begin position="350"/>
        <end position="370"/>
    </location>
</feature>
<keyword evidence="3" id="KW-0328">Glycosyltransferase</keyword>
<dbReference type="RefSeq" id="WP_035131684.1">
    <property type="nucleotide sequence ID" value="NZ_JRLV01000004.1"/>
</dbReference>
<dbReference type="InterPro" id="IPR050297">
    <property type="entry name" value="LipidA_mod_glycosyltrf_83"/>
</dbReference>
<dbReference type="GO" id="GO:0005886">
    <property type="term" value="C:plasma membrane"/>
    <property type="evidence" value="ECO:0007669"/>
    <property type="project" value="UniProtKB-SubCell"/>
</dbReference>
<dbReference type="EMBL" id="JRLV01000004">
    <property type="protein sequence ID" value="KGO83312.1"/>
    <property type="molecule type" value="Genomic_DNA"/>
</dbReference>
<dbReference type="PANTHER" id="PTHR33908">
    <property type="entry name" value="MANNOSYLTRANSFERASE YKCB-RELATED"/>
    <property type="match status" value="1"/>
</dbReference>
<feature type="transmembrane region" description="Helical" evidence="8">
    <location>
        <begin position="12"/>
        <end position="34"/>
    </location>
</feature>
<keyword evidence="7 8" id="KW-0472">Membrane</keyword>
<protein>
    <recommendedName>
        <fullName evidence="9">Glycosyltransferase RgtA/B/C/D-like domain-containing protein</fullName>
    </recommendedName>
</protein>
<feature type="transmembrane region" description="Helical" evidence="8">
    <location>
        <begin position="54"/>
        <end position="72"/>
    </location>
</feature>
<organism evidence="10 11">
    <name type="scientific">Flavobacterium beibuense F44-8</name>
    <dbReference type="NCBI Taxonomy" id="1406840"/>
    <lineage>
        <taxon>Bacteria</taxon>
        <taxon>Pseudomonadati</taxon>
        <taxon>Bacteroidota</taxon>
        <taxon>Flavobacteriia</taxon>
        <taxon>Flavobacteriales</taxon>
        <taxon>Flavobacteriaceae</taxon>
        <taxon>Flavobacterium</taxon>
    </lineage>
</organism>
<dbReference type="Proteomes" id="UP000030129">
    <property type="component" value="Unassembled WGS sequence"/>
</dbReference>
<reference evidence="10 11" key="1">
    <citation type="submission" date="2013-09" db="EMBL/GenBank/DDBJ databases">
        <authorList>
            <person name="Zeng Z."/>
            <person name="Chen C."/>
        </authorList>
    </citation>
    <scope>NUCLEOTIDE SEQUENCE [LARGE SCALE GENOMIC DNA]</scope>
    <source>
        <strain evidence="10 11">F44-8</strain>
    </source>
</reference>
<evidence type="ECO:0000313" key="10">
    <source>
        <dbReference type="EMBL" id="KGO83312.1"/>
    </source>
</evidence>
<comment type="caution">
    <text evidence="10">The sequence shown here is derived from an EMBL/GenBank/DDBJ whole genome shotgun (WGS) entry which is preliminary data.</text>
</comment>
<dbReference type="STRING" id="1406840.Q763_04685"/>
<dbReference type="Pfam" id="PF13231">
    <property type="entry name" value="PMT_2"/>
    <property type="match status" value="1"/>
</dbReference>
<evidence type="ECO:0000256" key="1">
    <source>
        <dbReference type="ARBA" id="ARBA00004651"/>
    </source>
</evidence>
<sequence>MKKIKAYIQQNYWLLAILLLASFLRLFHVDYQSVWVDEIHTMIESDPSMTFREMNHIILFREGIGHMYFLIVKGLNAIFGYSALTARLFSAFIGIASIYVIYLLGKELHNKRTGLIAALLLTVNLYHITYSQEARSYILLVLFCTLAFYKLAVFLKRPSVKNAIWYGVFAALMFHAHIVSALTLFGQVLLTLFVLYTQPKEERKAFFKKCVVAGTTLFLLLLPAYSLILKVSKYKSGWLTLPGPDGFSNIVKALTGDTELLWFLFLLLAIFYFVNLFRQKENRLCAHALLSNNIIFSALIFFCWIFFAIPLSIIKSYMDEPMILSRYFIHMLPALIILFSIAIEQIRNRISQVLIVSMIVILSLTDIFIVKDYYYKLSKSQYRELTTEIMNNNPQGDKVVSSWGWLMSYFFKPTGEPVLEMKLRDYVNAIKEGKVRKESFWYLDGNSRSYNLTPEDEAFLNENFMMRESFELYDCWARHYISKTEQDFPLRLSADSFIPKNIDDNGNLYLFENGGLTSESFKLEKGQYNLVIKANSLPKEPIKGEHAHLQVKLGDEKIGDYYLNGDDNNNEMKLPFEIKADTKTKAQFIFDNDTFTEGKDRNLVIYSVQIEKKE</sequence>
<comment type="subcellular location">
    <subcellularLocation>
        <location evidence="1">Cell membrane</location>
        <topology evidence="1">Multi-pass membrane protein</topology>
    </subcellularLocation>
</comment>
<proteinExistence type="predicted"/>
<keyword evidence="4" id="KW-0808">Transferase</keyword>
<feature type="transmembrane region" description="Helical" evidence="8">
    <location>
        <begin position="114"/>
        <end position="130"/>
    </location>
</feature>
<dbReference type="GO" id="GO:0016763">
    <property type="term" value="F:pentosyltransferase activity"/>
    <property type="evidence" value="ECO:0007669"/>
    <property type="project" value="TreeGrafter"/>
</dbReference>
<dbReference type="AlphaFoldDB" id="A0A0A2LSK6"/>
<evidence type="ECO:0000256" key="8">
    <source>
        <dbReference type="SAM" id="Phobius"/>
    </source>
</evidence>
<feature type="transmembrane region" description="Helical" evidence="8">
    <location>
        <begin position="289"/>
        <end position="311"/>
    </location>
</feature>
<gene>
    <name evidence="10" type="ORF">Q763_04685</name>
</gene>
<feature type="transmembrane region" description="Helical" evidence="8">
    <location>
        <begin position="260"/>
        <end position="277"/>
    </location>
</feature>
<evidence type="ECO:0000256" key="7">
    <source>
        <dbReference type="ARBA" id="ARBA00023136"/>
    </source>
</evidence>
<name>A0A0A2LSK6_9FLAO</name>
<keyword evidence="11" id="KW-1185">Reference proteome</keyword>
<feature type="transmembrane region" description="Helical" evidence="8">
    <location>
        <begin position="137"/>
        <end position="157"/>
    </location>
</feature>
<evidence type="ECO:0000256" key="4">
    <source>
        <dbReference type="ARBA" id="ARBA00022679"/>
    </source>
</evidence>
<dbReference type="eggNOG" id="COG5305">
    <property type="taxonomic scope" value="Bacteria"/>
</dbReference>
<dbReference type="InterPro" id="IPR038731">
    <property type="entry name" value="RgtA/B/C-like"/>
</dbReference>
<evidence type="ECO:0000259" key="9">
    <source>
        <dbReference type="Pfam" id="PF13231"/>
    </source>
</evidence>
<keyword evidence="6 8" id="KW-1133">Transmembrane helix</keyword>
<evidence type="ECO:0000313" key="11">
    <source>
        <dbReference type="Proteomes" id="UP000030129"/>
    </source>
</evidence>
<keyword evidence="5 8" id="KW-0812">Transmembrane</keyword>
<feature type="domain" description="Glycosyltransferase RgtA/B/C/D-like" evidence="9">
    <location>
        <begin position="67"/>
        <end position="221"/>
    </location>
</feature>
<evidence type="ECO:0000256" key="6">
    <source>
        <dbReference type="ARBA" id="ARBA00022989"/>
    </source>
</evidence>
<feature type="transmembrane region" description="Helical" evidence="8">
    <location>
        <begin position="84"/>
        <end position="102"/>
    </location>
</feature>
<feature type="transmembrane region" description="Helical" evidence="8">
    <location>
        <begin position="206"/>
        <end position="228"/>
    </location>
</feature>